<dbReference type="Proteomes" id="UP001251857">
    <property type="component" value="Unassembled WGS sequence"/>
</dbReference>
<keyword evidence="6" id="KW-0281">Fimbrium</keyword>
<gene>
    <name evidence="10" type="ORF">RM532_01695</name>
</gene>
<evidence type="ECO:0000256" key="5">
    <source>
        <dbReference type="ARBA" id="ARBA00022837"/>
    </source>
</evidence>
<protein>
    <submittedName>
        <fullName evidence="10">PilC/PilY family type IV pilus protein</fullName>
    </submittedName>
</protein>
<keyword evidence="4" id="KW-0479">Metal-binding</keyword>
<feature type="domain" description="VWFA" evidence="9">
    <location>
        <begin position="44"/>
        <end position="328"/>
    </location>
</feature>
<proteinExistence type="inferred from homology"/>
<dbReference type="RefSeq" id="WP_311651378.1">
    <property type="nucleotide sequence ID" value="NZ_JAVRIB010000001.1"/>
</dbReference>
<keyword evidence="5" id="KW-0106">Calcium</keyword>
<evidence type="ECO:0000256" key="3">
    <source>
        <dbReference type="ARBA" id="ARBA00022558"/>
    </source>
</evidence>
<comment type="similarity">
    <text evidence="2">Belongs to the PilY1 family.</text>
</comment>
<evidence type="ECO:0000256" key="8">
    <source>
        <dbReference type="SAM" id="SignalP"/>
    </source>
</evidence>
<feature type="chain" id="PRO_5045174832" evidence="8">
    <location>
        <begin position="27"/>
        <end position="1039"/>
    </location>
</feature>
<dbReference type="Pfam" id="PF05567">
    <property type="entry name" value="T4P_PilY1"/>
    <property type="match status" value="1"/>
</dbReference>
<reference evidence="10 11" key="1">
    <citation type="submission" date="2023-09" db="EMBL/GenBank/DDBJ databases">
        <authorList>
            <person name="Rey-Velasco X."/>
        </authorList>
    </citation>
    <scope>NUCLEOTIDE SEQUENCE [LARGE SCALE GENOMIC DNA]</scope>
    <source>
        <strain evidence="10 11">W335</strain>
    </source>
</reference>
<feature type="signal peptide" evidence="8">
    <location>
        <begin position="1"/>
        <end position="26"/>
    </location>
</feature>
<evidence type="ECO:0000256" key="1">
    <source>
        <dbReference type="ARBA" id="ARBA00004561"/>
    </source>
</evidence>
<comment type="subcellular location">
    <subcellularLocation>
        <location evidence="1">Fimbrium</location>
    </subcellularLocation>
</comment>
<evidence type="ECO:0000313" key="11">
    <source>
        <dbReference type="Proteomes" id="UP001251857"/>
    </source>
</evidence>
<evidence type="ECO:0000256" key="7">
    <source>
        <dbReference type="SAM" id="MobiDB-lite"/>
    </source>
</evidence>
<organism evidence="10 11">
    <name type="scientific">Spectribacter hydrogenoxidans</name>
    <dbReference type="NCBI Taxonomy" id="3075608"/>
    <lineage>
        <taxon>Bacteria</taxon>
        <taxon>Pseudomonadati</taxon>
        <taxon>Pseudomonadota</taxon>
        <taxon>Gammaproteobacteria</taxon>
        <taxon>Salinisphaerales</taxon>
        <taxon>Salinisphaeraceae</taxon>
        <taxon>Spectribacter</taxon>
    </lineage>
</organism>
<evidence type="ECO:0000256" key="6">
    <source>
        <dbReference type="ARBA" id="ARBA00023263"/>
    </source>
</evidence>
<evidence type="ECO:0000313" key="10">
    <source>
        <dbReference type="EMBL" id="MDT0633664.1"/>
    </source>
</evidence>
<evidence type="ECO:0000256" key="4">
    <source>
        <dbReference type="ARBA" id="ARBA00022723"/>
    </source>
</evidence>
<comment type="caution">
    <text evidence="10">The sequence shown here is derived from an EMBL/GenBank/DDBJ whole genome shotgun (WGS) entry which is preliminary data.</text>
</comment>
<dbReference type="PROSITE" id="PS50234">
    <property type="entry name" value="VWFA"/>
    <property type="match status" value="1"/>
</dbReference>
<feature type="region of interest" description="Disordered" evidence="7">
    <location>
        <begin position="505"/>
        <end position="525"/>
    </location>
</feature>
<dbReference type="InterPro" id="IPR008707">
    <property type="entry name" value="B-propeller_PilY1"/>
</dbReference>
<accession>A0ABU3BWK7</accession>
<keyword evidence="8" id="KW-0732">Signal</keyword>
<dbReference type="InterPro" id="IPR002035">
    <property type="entry name" value="VWF_A"/>
</dbReference>
<keyword evidence="3" id="KW-1029">Fimbrium biogenesis</keyword>
<dbReference type="SUPFAM" id="SSF50998">
    <property type="entry name" value="Quinoprotein alcohol dehydrogenase-like"/>
    <property type="match status" value="1"/>
</dbReference>
<keyword evidence="11" id="KW-1185">Reference proteome</keyword>
<sequence>MFSCRLHVLATASAVTVATLALPLQAEDIDLFRITQAEMRKPPNVLFMIDNTANWNSTLGDFTKRSLEHEAFARIFAPDEAWEDDAGNPFVNQLNIGFMVFSEEQPDGGKVIKHVQLLDETYRSELFNLFASGVNDTKSGIQQANNAAYALGMHEAYQYFGGRAPRAGGLDQKDTKIVQDPRALNGDRYVSPGAEACHNYLILIGNGQPDSGENSGGTPENLLRRIGGNTATIPLEPDDYEAIVADEYSRFFNAADVVPDDIKDGVQTLRTYVIDVYDPNSNQEGNRKNRAGHALLKSIAVQNNQDAYYPVQEPVELLQALQDVIDDILAVNSVFAAVALPVSVNVRGTNLNQVYIGVFRPDADDRTRWFGNLKLYQLNADPATDNVFLADVDGDAAQSPVTGFINNGATSFWTHASSYWDFAPSGEPPSGSDAPDGAVVEKGGAAQQLRDLETAGAYAGARNIYTCTDGCDTGDLLSATPFSSANADVGLDADLIDWIRGEDNHQVPVETGGSVPEDEDGDGRTDDVRASVHGDVLHSQPGIVNYGTGGGDTDVVVFYGGNDGMIHAVRGGRDAAGGGEELWSFVPPEFFDELGALRSNAQGKRYFADGNVAAYVMDVDGDRVVEPADGDKVYVYATMRRGGRFLYAFDVTAPASPRLLWKVDPTTPGFAELGQTWSDVRIGRLRGMADPVAIFGAGYDPAAEDADPVTGTDNSSGASSGRGLFVVNARIGELLWQIGPAPDSSAAGDITVTELAMQYSMPAGPTPIDRDRDGYLDRIYIPDTGGQVWRIDLVDSTASGGPDFALWDHYKLADVGADQEFQYPVDVVAAPATELDEAFDAVLVGSGDREQPFSLTPTNRFYMFKDSQTEGPPPAAPIGVGDLYDATDNLIQVGSEGQQAAAATDLADRDGWFVTLGNAGEKVVGGATTLAGSTFFNTNQPPSEATPCAADLGIARNYAVDYRTASATIEQDGREGLTTPDRFKVTPGGGFPPTPVPVVVPIGDKQYLAVISGTTVTGVPNIPLGVRERVYWYREGLDD</sequence>
<name>A0ABU3BWK7_9GAMM</name>
<evidence type="ECO:0000259" key="9">
    <source>
        <dbReference type="PROSITE" id="PS50234"/>
    </source>
</evidence>
<evidence type="ECO:0000256" key="2">
    <source>
        <dbReference type="ARBA" id="ARBA00008387"/>
    </source>
</evidence>
<dbReference type="InterPro" id="IPR011047">
    <property type="entry name" value="Quinoprotein_ADH-like_sf"/>
</dbReference>
<dbReference type="EMBL" id="JAVRIB010000001">
    <property type="protein sequence ID" value="MDT0633664.1"/>
    <property type="molecule type" value="Genomic_DNA"/>
</dbReference>